<sequence>MKVFNNTTRKIFLASWVLINQEIENEGNLTQHNPGKKFRCDVLKPLRLWINNIEVRDRQFAHRVCQVIPAQCPFERDVKLLGKTLFHIPPMCKLNPLYDEVVALRFRSLCYLADECGEDISQYC</sequence>
<dbReference type="Proteomes" id="UP000620559">
    <property type="component" value="Unassembled WGS sequence"/>
</dbReference>
<name>A0A8J7FDB0_9CYAN</name>
<dbReference type="InterPro" id="IPR009717">
    <property type="entry name" value="Mo-dep_Nase_C"/>
</dbReference>
<feature type="domain" description="Mo-dependent nitrogenase C-terminal" evidence="1">
    <location>
        <begin position="42"/>
        <end position="124"/>
    </location>
</feature>
<dbReference type="AlphaFoldDB" id="A0A8J7FDB0"/>
<reference evidence="2" key="1">
    <citation type="submission" date="2020-10" db="EMBL/GenBank/DDBJ databases">
        <authorList>
            <person name="Castelo-Branco R."/>
            <person name="Eusebio N."/>
            <person name="Adriana R."/>
            <person name="Vieira A."/>
            <person name="Brugerolle De Fraissinette N."/>
            <person name="Rezende De Castro R."/>
            <person name="Schneider M.P."/>
            <person name="Vasconcelos V."/>
            <person name="Leao P.N."/>
        </authorList>
    </citation>
    <scope>NUCLEOTIDE SEQUENCE</scope>
    <source>
        <strain evidence="2">LEGE 06105</strain>
    </source>
</reference>
<dbReference type="EMBL" id="JADEWL010000054">
    <property type="protein sequence ID" value="MBE9214223.1"/>
    <property type="molecule type" value="Genomic_DNA"/>
</dbReference>
<dbReference type="Pfam" id="PF06967">
    <property type="entry name" value="Mo-nitro_C"/>
    <property type="match status" value="1"/>
</dbReference>
<dbReference type="RefSeq" id="WP_193921782.1">
    <property type="nucleotide sequence ID" value="NZ_JADEWL010000054.1"/>
</dbReference>
<evidence type="ECO:0000259" key="1">
    <source>
        <dbReference type="Pfam" id="PF06967"/>
    </source>
</evidence>
<gene>
    <name evidence="2" type="ORF">IQ247_16370</name>
</gene>
<comment type="caution">
    <text evidence="2">The sequence shown here is derived from an EMBL/GenBank/DDBJ whole genome shotgun (WGS) entry which is preliminary data.</text>
</comment>
<accession>A0A8J7FDB0</accession>
<keyword evidence="3" id="KW-1185">Reference proteome</keyword>
<evidence type="ECO:0000313" key="3">
    <source>
        <dbReference type="Proteomes" id="UP000620559"/>
    </source>
</evidence>
<organism evidence="2 3">
    <name type="scientific">Plectonema cf. radiosum LEGE 06105</name>
    <dbReference type="NCBI Taxonomy" id="945769"/>
    <lineage>
        <taxon>Bacteria</taxon>
        <taxon>Bacillati</taxon>
        <taxon>Cyanobacteriota</taxon>
        <taxon>Cyanophyceae</taxon>
        <taxon>Oscillatoriophycideae</taxon>
        <taxon>Oscillatoriales</taxon>
        <taxon>Microcoleaceae</taxon>
        <taxon>Plectonema</taxon>
    </lineage>
</organism>
<evidence type="ECO:0000313" key="2">
    <source>
        <dbReference type="EMBL" id="MBE9214223.1"/>
    </source>
</evidence>
<proteinExistence type="predicted"/>
<protein>
    <submittedName>
        <fullName evidence="2">Mo-dependent nitrogenase C-terminal domain-containing protein</fullName>
    </submittedName>
</protein>